<sequence>MKKYLSLALLLAASFTASTAQAQVLDFAQLTPTPYIQGNVNFSLGAVVISAPKYSGSDERRIAAYPAFDAQWKNGVFFSAVSGLGYNFSKDPSLQYGVRMTAEPGRDETKSAKLKGLGDIDTTVEPGAFFNYYINPTYAVLSSLRYGSGLDHNGAQLSLGGRYFRPINAQHRFSALFSVNWANSTYMQSYYGVNAQQAAASGYSQYSAGAGLTDMKIGANWHWSIDTNWTLITGTSVKQILGDAANSPFVVQKTPVTVFSSASYRF</sequence>
<evidence type="ECO:0000256" key="6">
    <source>
        <dbReference type="SAM" id="SignalP"/>
    </source>
</evidence>
<dbReference type="Proteomes" id="UP000275663">
    <property type="component" value="Chromosome"/>
</dbReference>
<comment type="similarity">
    <text evidence="2">Belongs to the MipA/OmpV family.</text>
</comment>
<evidence type="ECO:0000256" key="3">
    <source>
        <dbReference type="ARBA" id="ARBA00022729"/>
    </source>
</evidence>
<dbReference type="KEGG" id="upv:EJN92_16990"/>
<dbReference type="PANTHER" id="PTHR38776">
    <property type="entry name" value="MLTA-INTERACTING PROTEIN-RELATED"/>
    <property type="match status" value="1"/>
</dbReference>
<keyword evidence="5" id="KW-0998">Cell outer membrane</keyword>
<comment type="subcellular location">
    <subcellularLocation>
        <location evidence="1">Cell outer membrane</location>
    </subcellularLocation>
</comment>
<gene>
    <name evidence="7" type="ORF">EJN92_16990</name>
</gene>
<organism evidence="7 8">
    <name type="scientific">Undibacterium parvum</name>
    <dbReference type="NCBI Taxonomy" id="401471"/>
    <lineage>
        <taxon>Bacteria</taxon>
        <taxon>Pseudomonadati</taxon>
        <taxon>Pseudomonadota</taxon>
        <taxon>Betaproteobacteria</taxon>
        <taxon>Burkholderiales</taxon>
        <taxon>Oxalobacteraceae</taxon>
        <taxon>Undibacterium</taxon>
    </lineage>
</organism>
<accession>A0A3Q9BSI3</accession>
<dbReference type="OrthoDB" id="8585044at2"/>
<dbReference type="PANTHER" id="PTHR38776:SF1">
    <property type="entry name" value="MLTA-INTERACTING PROTEIN-RELATED"/>
    <property type="match status" value="1"/>
</dbReference>
<feature type="signal peptide" evidence="6">
    <location>
        <begin position="1"/>
        <end position="22"/>
    </location>
</feature>
<feature type="chain" id="PRO_5018614489" evidence="6">
    <location>
        <begin position="23"/>
        <end position="266"/>
    </location>
</feature>
<name>A0A3Q9BSI3_9BURK</name>
<keyword evidence="4" id="KW-0472">Membrane</keyword>
<evidence type="ECO:0000256" key="1">
    <source>
        <dbReference type="ARBA" id="ARBA00004442"/>
    </source>
</evidence>
<proteinExistence type="inferred from homology"/>
<keyword evidence="8" id="KW-1185">Reference proteome</keyword>
<dbReference type="RefSeq" id="WP_126128905.1">
    <property type="nucleotide sequence ID" value="NZ_CP034464.1"/>
</dbReference>
<reference evidence="7 8" key="1">
    <citation type="journal article" date="2011" name="Int. J. Syst. Evol. Microbiol.">
        <title>Description of Undibacterium oligocarboniphilum sp. nov., isolated from purified water, and Undibacterium pigrum strain CCUG 49012 as the type strain of Undibacterium parvum sp. nov., and emended descriptions of the genus Undibacterium and the species Undibacterium pigrum.</title>
        <authorList>
            <person name="Eder W."/>
            <person name="Wanner G."/>
            <person name="Ludwig W."/>
            <person name="Busse H.J."/>
            <person name="Ziemke-Kageler F."/>
            <person name="Lang E."/>
        </authorList>
    </citation>
    <scope>NUCLEOTIDE SEQUENCE [LARGE SCALE GENOMIC DNA]</scope>
    <source>
        <strain evidence="7 8">DSM 23061</strain>
    </source>
</reference>
<evidence type="ECO:0000313" key="7">
    <source>
        <dbReference type="EMBL" id="AZP13533.1"/>
    </source>
</evidence>
<dbReference type="GO" id="GO:0009279">
    <property type="term" value="C:cell outer membrane"/>
    <property type="evidence" value="ECO:0007669"/>
    <property type="project" value="UniProtKB-SubCell"/>
</dbReference>
<protein>
    <submittedName>
        <fullName evidence="7">MipA/OmpV family protein</fullName>
    </submittedName>
</protein>
<dbReference type="Pfam" id="PF06629">
    <property type="entry name" value="MipA"/>
    <property type="match status" value="1"/>
</dbReference>
<dbReference type="AlphaFoldDB" id="A0A3Q9BSI3"/>
<keyword evidence="3 6" id="KW-0732">Signal</keyword>
<dbReference type="InterPro" id="IPR010583">
    <property type="entry name" value="MipA"/>
</dbReference>
<dbReference type="EMBL" id="CP034464">
    <property type="protein sequence ID" value="AZP13533.1"/>
    <property type="molecule type" value="Genomic_DNA"/>
</dbReference>
<evidence type="ECO:0000256" key="4">
    <source>
        <dbReference type="ARBA" id="ARBA00023136"/>
    </source>
</evidence>
<evidence type="ECO:0000256" key="5">
    <source>
        <dbReference type="ARBA" id="ARBA00023237"/>
    </source>
</evidence>
<evidence type="ECO:0000256" key="2">
    <source>
        <dbReference type="ARBA" id="ARBA00005722"/>
    </source>
</evidence>
<evidence type="ECO:0000313" key="8">
    <source>
        <dbReference type="Proteomes" id="UP000275663"/>
    </source>
</evidence>